<proteinExistence type="predicted"/>
<dbReference type="GO" id="GO:0003824">
    <property type="term" value="F:catalytic activity"/>
    <property type="evidence" value="ECO:0007669"/>
    <property type="project" value="UniProtKB-ARBA"/>
</dbReference>
<dbReference type="SUPFAM" id="SSF54631">
    <property type="entry name" value="CBS-domain pair"/>
    <property type="match status" value="2"/>
</dbReference>
<dbReference type="PROSITE" id="PS50883">
    <property type="entry name" value="EAL"/>
    <property type="match status" value="1"/>
</dbReference>
<gene>
    <name evidence="7" type="ORF">OYT1_ch0869</name>
</gene>
<dbReference type="InterPro" id="IPR000014">
    <property type="entry name" value="PAS"/>
</dbReference>
<evidence type="ECO:0000256" key="1">
    <source>
        <dbReference type="PROSITE-ProRule" id="PRU00703"/>
    </source>
</evidence>
<dbReference type="InterPro" id="IPR000160">
    <property type="entry name" value="GGDEF_dom"/>
</dbReference>
<dbReference type="Pfam" id="PF00571">
    <property type="entry name" value="CBS"/>
    <property type="match status" value="4"/>
</dbReference>
<feature type="domain" description="CBS" evidence="6">
    <location>
        <begin position="137"/>
        <end position="195"/>
    </location>
</feature>
<dbReference type="InterPro" id="IPR035965">
    <property type="entry name" value="PAS-like_dom_sf"/>
</dbReference>
<evidence type="ECO:0000259" key="5">
    <source>
        <dbReference type="PROSITE" id="PS50887"/>
    </source>
</evidence>
<evidence type="ECO:0000259" key="3">
    <source>
        <dbReference type="PROSITE" id="PS50113"/>
    </source>
</evidence>
<dbReference type="InterPro" id="IPR043128">
    <property type="entry name" value="Rev_trsase/Diguanyl_cyclase"/>
</dbReference>
<dbReference type="SMART" id="SM00267">
    <property type="entry name" value="GGDEF"/>
    <property type="match status" value="1"/>
</dbReference>
<dbReference type="PROSITE" id="PS51371">
    <property type="entry name" value="CBS"/>
    <property type="match status" value="4"/>
</dbReference>
<feature type="domain" description="PAC" evidence="3">
    <location>
        <begin position="337"/>
        <end position="389"/>
    </location>
</feature>
<dbReference type="CDD" id="cd00130">
    <property type="entry name" value="PAS"/>
    <property type="match status" value="2"/>
</dbReference>
<dbReference type="InterPro" id="IPR013656">
    <property type="entry name" value="PAS_4"/>
</dbReference>
<feature type="domain" description="CBS" evidence="6">
    <location>
        <begin position="9"/>
        <end position="66"/>
    </location>
</feature>
<dbReference type="Proteomes" id="UP000033070">
    <property type="component" value="Chromosome"/>
</dbReference>
<feature type="domain" description="PAS" evidence="2">
    <location>
        <begin position="264"/>
        <end position="334"/>
    </location>
</feature>
<dbReference type="Pfam" id="PF00990">
    <property type="entry name" value="GGDEF"/>
    <property type="match status" value="1"/>
</dbReference>
<dbReference type="Gene3D" id="3.30.450.20">
    <property type="entry name" value="PAS domain"/>
    <property type="match status" value="2"/>
</dbReference>
<dbReference type="PROSITE" id="PS50112">
    <property type="entry name" value="PAS"/>
    <property type="match status" value="2"/>
</dbReference>
<dbReference type="Pfam" id="PF08448">
    <property type="entry name" value="PAS_4"/>
    <property type="match status" value="1"/>
</dbReference>
<feature type="domain" description="CBS" evidence="6">
    <location>
        <begin position="72"/>
        <end position="133"/>
    </location>
</feature>
<feature type="domain" description="EAL" evidence="4">
    <location>
        <begin position="685"/>
        <end position="939"/>
    </location>
</feature>
<dbReference type="RefSeq" id="WP_062626907.1">
    <property type="nucleotide sequence ID" value="NZ_AP018738.1"/>
</dbReference>
<dbReference type="InterPro" id="IPR046342">
    <property type="entry name" value="CBS_dom_sf"/>
</dbReference>
<dbReference type="STRING" id="1188319.OYT1_01738"/>
<organism evidence="7 8">
    <name type="scientific">Ferriphaselus amnicola</name>
    <dbReference type="NCBI Taxonomy" id="1188319"/>
    <lineage>
        <taxon>Bacteria</taxon>
        <taxon>Pseudomonadati</taxon>
        <taxon>Pseudomonadota</taxon>
        <taxon>Betaproteobacteria</taxon>
        <taxon>Nitrosomonadales</taxon>
        <taxon>Gallionellaceae</taxon>
        <taxon>Ferriphaselus</taxon>
    </lineage>
</organism>
<dbReference type="InterPro" id="IPR052155">
    <property type="entry name" value="Biofilm_reg_signaling"/>
</dbReference>
<evidence type="ECO:0000313" key="7">
    <source>
        <dbReference type="EMBL" id="BBE50432.1"/>
    </source>
</evidence>
<evidence type="ECO:0000259" key="2">
    <source>
        <dbReference type="PROSITE" id="PS50112"/>
    </source>
</evidence>
<feature type="domain" description="PAC" evidence="3">
    <location>
        <begin position="459"/>
        <end position="511"/>
    </location>
</feature>
<dbReference type="OrthoDB" id="9813903at2"/>
<dbReference type="CDD" id="cd01949">
    <property type="entry name" value="GGDEF"/>
    <property type="match status" value="1"/>
</dbReference>
<dbReference type="PANTHER" id="PTHR44757">
    <property type="entry name" value="DIGUANYLATE CYCLASE DGCP"/>
    <property type="match status" value="1"/>
</dbReference>
<dbReference type="Gene3D" id="3.20.20.450">
    <property type="entry name" value="EAL domain"/>
    <property type="match status" value="1"/>
</dbReference>
<dbReference type="InterPro" id="IPR035919">
    <property type="entry name" value="EAL_sf"/>
</dbReference>
<dbReference type="InterPro" id="IPR001610">
    <property type="entry name" value="PAC"/>
</dbReference>
<dbReference type="CDD" id="cd01948">
    <property type="entry name" value="EAL"/>
    <property type="match status" value="1"/>
</dbReference>
<dbReference type="Gene3D" id="3.30.70.270">
    <property type="match status" value="1"/>
</dbReference>
<evidence type="ECO:0000259" key="4">
    <source>
        <dbReference type="PROSITE" id="PS50883"/>
    </source>
</evidence>
<dbReference type="InterPro" id="IPR000644">
    <property type="entry name" value="CBS_dom"/>
</dbReference>
<dbReference type="PROSITE" id="PS50113">
    <property type="entry name" value="PAC"/>
    <property type="match status" value="2"/>
</dbReference>
<dbReference type="InterPro" id="IPR000700">
    <property type="entry name" value="PAS-assoc_C"/>
</dbReference>
<evidence type="ECO:0000313" key="8">
    <source>
        <dbReference type="Proteomes" id="UP000033070"/>
    </source>
</evidence>
<accession>A0A2Z6GAF1</accession>
<keyword evidence="8" id="KW-1185">Reference proteome</keyword>
<dbReference type="SMART" id="SM00091">
    <property type="entry name" value="PAS"/>
    <property type="match status" value="2"/>
</dbReference>
<dbReference type="InterPro" id="IPR029787">
    <property type="entry name" value="Nucleotide_cyclase"/>
</dbReference>
<dbReference type="SUPFAM" id="SSF55073">
    <property type="entry name" value="Nucleotide cyclase"/>
    <property type="match status" value="1"/>
</dbReference>
<dbReference type="SMART" id="SM00086">
    <property type="entry name" value="PAC"/>
    <property type="match status" value="2"/>
</dbReference>
<evidence type="ECO:0000259" key="6">
    <source>
        <dbReference type="PROSITE" id="PS51371"/>
    </source>
</evidence>
<dbReference type="Pfam" id="PF00563">
    <property type="entry name" value="EAL"/>
    <property type="match status" value="1"/>
</dbReference>
<dbReference type="EMBL" id="AP018738">
    <property type="protein sequence ID" value="BBE50432.1"/>
    <property type="molecule type" value="Genomic_DNA"/>
</dbReference>
<feature type="domain" description="GGDEF" evidence="5">
    <location>
        <begin position="543"/>
        <end position="676"/>
    </location>
</feature>
<feature type="domain" description="CBS" evidence="6">
    <location>
        <begin position="199"/>
        <end position="256"/>
    </location>
</feature>
<dbReference type="SUPFAM" id="SSF141868">
    <property type="entry name" value="EAL domain-like"/>
    <property type="match status" value="1"/>
</dbReference>
<dbReference type="FunFam" id="3.30.70.270:FF:000001">
    <property type="entry name" value="Diguanylate cyclase domain protein"/>
    <property type="match status" value="1"/>
</dbReference>
<dbReference type="PANTHER" id="PTHR44757:SF2">
    <property type="entry name" value="BIOFILM ARCHITECTURE MAINTENANCE PROTEIN MBAA"/>
    <property type="match status" value="1"/>
</dbReference>
<protein>
    <submittedName>
        <fullName evidence="7">Cyclic di-GMP phosphodiesterase Gmr</fullName>
    </submittedName>
</protein>
<reference evidence="7 8" key="1">
    <citation type="submission" date="2018-06" db="EMBL/GenBank/DDBJ databases">
        <title>OYT1 Genome Sequencing.</title>
        <authorList>
            <person name="Kato S."/>
            <person name="Itoh T."/>
            <person name="Ohkuma M."/>
        </authorList>
    </citation>
    <scope>NUCLEOTIDE SEQUENCE [LARGE SCALE GENOMIC DNA]</scope>
    <source>
        <strain evidence="7 8">OYT1</strain>
    </source>
</reference>
<dbReference type="SUPFAM" id="SSF55785">
    <property type="entry name" value="PYP-like sensor domain (PAS domain)"/>
    <property type="match status" value="2"/>
</dbReference>
<dbReference type="SMART" id="SM00052">
    <property type="entry name" value="EAL"/>
    <property type="match status" value="1"/>
</dbReference>
<dbReference type="NCBIfam" id="TIGR00229">
    <property type="entry name" value="sensory_box"/>
    <property type="match status" value="2"/>
</dbReference>
<dbReference type="PROSITE" id="PS50887">
    <property type="entry name" value="GGDEF"/>
    <property type="match status" value="1"/>
</dbReference>
<sequence>MNKRLSDIMTRHLDSLSPHSTLADAAATMSSSRISSVLVMEGTHLLGIITERDMVKAMNAELPPDTQVAHLMTSHVMTIQMDVELASAFRFATRHGIRHLVVVDSSDNPVGMVSESDFRFHLGIGFFAHLRDVASLMGQNWLQATREMPVISALEQMVAARASCVIVIEHDEPIGIVTERDVVRMYGEQRQHVTMGEVMTSPVRSIRSDASLTQAAAQMQMFSMRHLVVVDEYGRLVGLLSEHDLVRPLEWSDADMVSEEAAETQERLRQLMNTIPDMVIFKDLEGRYLDCNQAFSHSVGLPVSTVIGKTDFDLVPQEQAEFFRARDRDVIAAGTTICNEEWVTRHDGRRILMEACKSPVFDHEGACIGVVAVVRDISERNLAEKQLRLAASVFQFAHDGIYITDANAKILEVNRAFEEITGYHRSEVVGKNSDILASGNHPPEFFAEMWAALQREGYWSGEVWNRRKDGELLAELLTISAVHNESGVTTHCVGVFTDITALKMSQSQMERLAYYDALTQLPNRSLFTDRFRIALAQSERSGELLAVGYLDLDGFKPVNDKFGHTVGDLLLQEVARRMDRCVRSGDTASRIGGDEFALLLTGLRSEEESELAVVRLLSALSEPYLLEGHTISITASLGYTLFPYDDGDADALLRHADQAMYAAKQGGRNRYVRFDSEHDRRTIEQKELLRRVEAGLASGEFQLYYQPKVDMRKGKVVGVEALIRWNHPERGLLLPHDFLPLTECLDIAVDIGNWVLKEALGQSVVWRQAGLELPVSVNISPRHLQDVDFVSHLRSLFERYPEWERHHLELEILESTAFDDVALVSEVIHECANLGVTFALDDFGTGYSTLIYLRHLPAQVLKIDQTFVRDMAHDMESFAIVESVIGLAAAFKRRLVAEGVETLEQGRLLLQLGCDIAQGYGIAEPMPASEIPAWIEHWQAAPSWADL</sequence>
<dbReference type="InterPro" id="IPR001633">
    <property type="entry name" value="EAL_dom"/>
</dbReference>
<dbReference type="AlphaFoldDB" id="A0A2Z6GAF1"/>
<dbReference type="NCBIfam" id="TIGR00254">
    <property type="entry name" value="GGDEF"/>
    <property type="match status" value="1"/>
</dbReference>
<feature type="domain" description="PAS" evidence="2">
    <location>
        <begin position="386"/>
        <end position="442"/>
    </location>
</feature>
<dbReference type="Pfam" id="PF13426">
    <property type="entry name" value="PAS_9"/>
    <property type="match status" value="1"/>
</dbReference>
<keyword evidence="1" id="KW-0129">CBS domain</keyword>
<dbReference type="KEGG" id="fam:OYT1_ch0869"/>
<name>A0A2Z6GAF1_9PROT</name>
<dbReference type="Gene3D" id="3.10.580.10">
    <property type="entry name" value="CBS-domain"/>
    <property type="match status" value="2"/>
</dbReference>
<dbReference type="SMART" id="SM00116">
    <property type="entry name" value="CBS"/>
    <property type="match status" value="4"/>
</dbReference>